<accession>A0A2A2K4M3</accession>
<keyword evidence="3" id="KW-1185">Reference proteome</keyword>
<sequence length="100" mass="10740">MNADKGCLKPGSTNKHKMKIDDTKPVPERKATAFAPAEPTTSTMPAPPPANFQLKDEVELLREGTKNVHGETVKSQAAGGQQQAAKTPANKDDKMTNIEI</sequence>
<dbReference type="Proteomes" id="UP000218231">
    <property type="component" value="Unassembled WGS sequence"/>
</dbReference>
<feature type="region of interest" description="Disordered" evidence="1">
    <location>
        <begin position="1"/>
        <end position="51"/>
    </location>
</feature>
<protein>
    <submittedName>
        <fullName evidence="2">Uncharacterized protein</fullName>
    </submittedName>
</protein>
<name>A0A2A2K4M3_9BILA</name>
<comment type="caution">
    <text evidence="2">The sequence shown here is derived from an EMBL/GenBank/DDBJ whole genome shotgun (WGS) entry which is preliminary data.</text>
</comment>
<dbReference type="EMBL" id="LIAE01009682">
    <property type="protein sequence ID" value="PAV68813.1"/>
    <property type="molecule type" value="Genomic_DNA"/>
</dbReference>
<dbReference type="AlphaFoldDB" id="A0A2A2K4M3"/>
<dbReference type="OrthoDB" id="5849698at2759"/>
<feature type="compositionally biased region" description="Basic and acidic residues" evidence="1">
    <location>
        <begin position="63"/>
        <end position="72"/>
    </location>
</feature>
<organism evidence="2 3">
    <name type="scientific">Diploscapter pachys</name>
    <dbReference type="NCBI Taxonomy" id="2018661"/>
    <lineage>
        <taxon>Eukaryota</taxon>
        <taxon>Metazoa</taxon>
        <taxon>Ecdysozoa</taxon>
        <taxon>Nematoda</taxon>
        <taxon>Chromadorea</taxon>
        <taxon>Rhabditida</taxon>
        <taxon>Rhabditina</taxon>
        <taxon>Rhabditomorpha</taxon>
        <taxon>Rhabditoidea</taxon>
        <taxon>Rhabditidae</taxon>
        <taxon>Diploscapter</taxon>
    </lineage>
</organism>
<proteinExistence type="predicted"/>
<evidence type="ECO:0000313" key="2">
    <source>
        <dbReference type="EMBL" id="PAV68813.1"/>
    </source>
</evidence>
<feature type="compositionally biased region" description="Basic and acidic residues" evidence="1">
    <location>
        <begin position="89"/>
        <end position="100"/>
    </location>
</feature>
<gene>
    <name evidence="2" type="ORF">WR25_03538</name>
</gene>
<feature type="compositionally biased region" description="Low complexity" evidence="1">
    <location>
        <begin position="76"/>
        <end position="85"/>
    </location>
</feature>
<feature type="region of interest" description="Disordered" evidence="1">
    <location>
        <begin position="63"/>
        <end position="100"/>
    </location>
</feature>
<feature type="compositionally biased region" description="Low complexity" evidence="1">
    <location>
        <begin position="35"/>
        <end position="44"/>
    </location>
</feature>
<evidence type="ECO:0000256" key="1">
    <source>
        <dbReference type="SAM" id="MobiDB-lite"/>
    </source>
</evidence>
<feature type="compositionally biased region" description="Basic and acidic residues" evidence="1">
    <location>
        <begin position="19"/>
        <end position="31"/>
    </location>
</feature>
<evidence type="ECO:0000313" key="3">
    <source>
        <dbReference type="Proteomes" id="UP000218231"/>
    </source>
</evidence>
<reference evidence="2 3" key="1">
    <citation type="journal article" date="2017" name="Curr. Biol.">
        <title>Genome architecture and evolution of a unichromosomal asexual nematode.</title>
        <authorList>
            <person name="Fradin H."/>
            <person name="Zegar C."/>
            <person name="Gutwein M."/>
            <person name="Lucas J."/>
            <person name="Kovtun M."/>
            <person name="Corcoran D."/>
            <person name="Baugh L.R."/>
            <person name="Kiontke K."/>
            <person name="Gunsalus K."/>
            <person name="Fitch D.H."/>
            <person name="Piano F."/>
        </authorList>
    </citation>
    <scope>NUCLEOTIDE SEQUENCE [LARGE SCALE GENOMIC DNA]</scope>
    <source>
        <strain evidence="2">PF1309</strain>
    </source>
</reference>